<evidence type="ECO:0000313" key="12">
    <source>
        <dbReference type="EMBL" id="ATL49221.1"/>
    </source>
</evidence>
<dbReference type="KEGG" id="cbae:COR50_19710"/>
<evidence type="ECO:0000256" key="8">
    <source>
        <dbReference type="PROSITE-ProRule" id="PRU01360"/>
    </source>
</evidence>
<keyword evidence="13" id="KW-1185">Reference proteome</keyword>
<protein>
    <recommendedName>
        <fullName evidence="14">SusC/RagA family TonB-linked outer membrane protein</fullName>
    </recommendedName>
</protein>
<dbReference type="Pfam" id="PF13715">
    <property type="entry name" value="CarbopepD_reg_2"/>
    <property type="match status" value="1"/>
</dbReference>
<evidence type="ECO:0000256" key="4">
    <source>
        <dbReference type="ARBA" id="ARBA00022692"/>
    </source>
</evidence>
<keyword evidence="7 8" id="KW-0998">Cell outer membrane</keyword>
<comment type="subcellular location">
    <subcellularLocation>
        <location evidence="1 8">Cell outer membrane</location>
        <topology evidence="1 8">Multi-pass membrane protein</topology>
    </subcellularLocation>
</comment>
<evidence type="ECO:0000256" key="3">
    <source>
        <dbReference type="ARBA" id="ARBA00022452"/>
    </source>
</evidence>
<reference evidence="12 13" key="1">
    <citation type="submission" date="2017-10" db="EMBL/GenBank/DDBJ databases">
        <title>Paenichitinophaga pekingensis gen. nov., sp. nov., isolated from activated sludge.</title>
        <authorList>
            <person name="Jin D."/>
            <person name="Kong X."/>
            <person name="Deng Y."/>
            <person name="Bai Z."/>
        </authorList>
    </citation>
    <scope>NUCLEOTIDE SEQUENCE [LARGE SCALE GENOMIC DNA]</scope>
    <source>
        <strain evidence="12 13">13</strain>
    </source>
</reference>
<keyword evidence="5 9" id="KW-0798">TonB box</keyword>
<keyword evidence="6 8" id="KW-0472">Membrane</keyword>
<evidence type="ECO:0000256" key="2">
    <source>
        <dbReference type="ARBA" id="ARBA00022448"/>
    </source>
</evidence>
<evidence type="ECO:0000256" key="7">
    <source>
        <dbReference type="ARBA" id="ARBA00023237"/>
    </source>
</evidence>
<dbReference type="GO" id="GO:0009279">
    <property type="term" value="C:cell outer membrane"/>
    <property type="evidence" value="ECO:0007669"/>
    <property type="project" value="UniProtKB-SubCell"/>
</dbReference>
<dbReference type="InterPro" id="IPR036942">
    <property type="entry name" value="Beta-barrel_TonB_sf"/>
</dbReference>
<dbReference type="SUPFAM" id="SSF49464">
    <property type="entry name" value="Carboxypeptidase regulatory domain-like"/>
    <property type="match status" value="1"/>
</dbReference>
<keyword evidence="4 8" id="KW-0812">Transmembrane</keyword>
<dbReference type="SUPFAM" id="SSF56935">
    <property type="entry name" value="Porins"/>
    <property type="match status" value="1"/>
</dbReference>
<evidence type="ECO:0000256" key="5">
    <source>
        <dbReference type="ARBA" id="ARBA00023077"/>
    </source>
</evidence>
<organism evidence="12 13">
    <name type="scientific">Chitinophaga caeni</name>
    <dbReference type="NCBI Taxonomy" id="2029983"/>
    <lineage>
        <taxon>Bacteria</taxon>
        <taxon>Pseudomonadati</taxon>
        <taxon>Bacteroidota</taxon>
        <taxon>Chitinophagia</taxon>
        <taxon>Chitinophagales</taxon>
        <taxon>Chitinophagaceae</taxon>
        <taxon>Chitinophaga</taxon>
    </lineage>
</organism>
<name>A0A291QZ80_9BACT</name>
<comment type="similarity">
    <text evidence="8 9">Belongs to the TonB-dependent receptor family.</text>
</comment>
<keyword evidence="3 8" id="KW-1134">Transmembrane beta strand</keyword>
<sequence>MLPVIIRLSIITRNAILFNQTMQFMQNSAEAYSRPRKVCQNLRLYVAVSTKIMLPPGGTKLRGRMKVLFMTMKLTFILLTIALLNASAAAFSQTVTYKGKDVSLKTVFAVVKQQTGYTVFGNKDMFAQAQKVTVTADHTPLKDFLDNVFIGQPLTYHIDGKTIFISNKPIDHTVKPLIKKDTSKPGADFTALVINLQSEAMINATVVLKRTGKGVITDVKGRFVMKDVKMGDVLTISYIGYKTTTHIITELSDQVLLLEPTDNSLDQVIIQGYGKTTRRSTTGNIVKITSDEILRNNNMNPMLALVGKVPGLVVTPQSGFASSSVRFELRGRKGIGGQFVADPLFIIDGVPIMNLEMGSGNYETGSTGVTQGFVTGPGGGQSPFFSLDPNEIESIEVLKDADATAIYGSRGANGVILITTKRSKENSGTQLNFNIAQGVSMITREFDLLNTPEYVQIRKEALANDGLPIDAINAPDLVLWDTTRYTNWQKKIWGNWAHATRANMTLSGGNMLTQFRLNGSFERQTEVNLGSEGNKRGGVSLSVTHTSINNRFRANATASYMLTDVGLSASPGNADMAPNSPSIYNKDGSLNFEEWMTNSRYETPFAVLKQQFSNKTGFLRGSMNFAYELARGLNASINFGYNNSKSDAFQAMPIAAQNPIFNPTGYSFSSTTNSRNLIVEPQLNYNTTLGKGRLSALLGGTWQSTQTDVSNMMGFGFTSDDLIHAIQNAPVQSVTQVFGEYKYAAVFARLSYSLHDRYYFNLNARRDGSSRFGADNRFGNFGSAGAAWIVSGEKWMQSWLPKSLSLVKLRGSYGIVGSDNVGDYQYMAQWSSMLNGNILEDYDGKAPLTSLIAVNPSYHWQANKKFEASLSLGFLNDRISLDASYYNERCDNQLTQFPIALMTGFSNVTANWPANVENSGWEFTLNGAFMERENFRWTGYFNIGINKNKLIAYPGIEESPYYTVYKVGQSLNTKYLLHSTGVDPQTGYYSFEDRNKDGVIDMTTGIPGEGVNDRYIPIDLSPKYLGGFGTGFRYKNFDLNLAFNFRRQYGIDPSYGSVAAGSLESNQSRELLGNYWQKPGDVKKFQRLTTISSIEINELRESDAYYQDITFVRLNNVALSYTLPSKWLAAMKLKTCRLYLQAQNVFVITNYKGLDPEIYQPFAIPPVKSFVGGLSIQL</sequence>
<proteinExistence type="inferred from homology"/>
<dbReference type="Gene3D" id="2.40.170.20">
    <property type="entry name" value="TonB-dependent receptor, beta-barrel domain"/>
    <property type="match status" value="1"/>
</dbReference>
<accession>A0A291QZ80</accession>
<evidence type="ECO:0000256" key="1">
    <source>
        <dbReference type="ARBA" id="ARBA00004571"/>
    </source>
</evidence>
<dbReference type="Pfam" id="PF00593">
    <property type="entry name" value="TonB_dep_Rec_b-barrel"/>
    <property type="match status" value="1"/>
</dbReference>
<dbReference type="InterPro" id="IPR039426">
    <property type="entry name" value="TonB-dep_rcpt-like"/>
</dbReference>
<keyword evidence="2 8" id="KW-0813">Transport</keyword>
<dbReference type="InterPro" id="IPR023996">
    <property type="entry name" value="TonB-dep_OMP_SusC/RagA"/>
</dbReference>
<dbReference type="NCBIfam" id="TIGR04057">
    <property type="entry name" value="SusC_RagA_signa"/>
    <property type="match status" value="1"/>
</dbReference>
<evidence type="ECO:0000256" key="9">
    <source>
        <dbReference type="RuleBase" id="RU003357"/>
    </source>
</evidence>
<dbReference type="InterPro" id="IPR012910">
    <property type="entry name" value="Plug_dom"/>
</dbReference>
<gene>
    <name evidence="12" type="ORF">COR50_19710</name>
</gene>
<dbReference type="NCBIfam" id="TIGR04056">
    <property type="entry name" value="OMP_RagA_SusC"/>
    <property type="match status" value="1"/>
</dbReference>
<dbReference type="Gene3D" id="2.170.130.10">
    <property type="entry name" value="TonB-dependent receptor, plug domain"/>
    <property type="match status" value="1"/>
</dbReference>
<evidence type="ECO:0000259" key="10">
    <source>
        <dbReference type="Pfam" id="PF00593"/>
    </source>
</evidence>
<feature type="domain" description="TonB-dependent receptor plug" evidence="11">
    <location>
        <begin position="278"/>
        <end position="415"/>
    </location>
</feature>
<dbReference type="Pfam" id="PF07715">
    <property type="entry name" value="Plug"/>
    <property type="match status" value="1"/>
</dbReference>
<evidence type="ECO:0000259" key="11">
    <source>
        <dbReference type="Pfam" id="PF07715"/>
    </source>
</evidence>
<dbReference type="AlphaFoldDB" id="A0A291QZ80"/>
<dbReference type="PROSITE" id="PS52016">
    <property type="entry name" value="TONB_DEPENDENT_REC_3"/>
    <property type="match status" value="1"/>
</dbReference>
<dbReference type="InterPro" id="IPR023997">
    <property type="entry name" value="TonB-dep_OMP_SusC/RagA_CS"/>
</dbReference>
<dbReference type="EMBL" id="CP023777">
    <property type="protein sequence ID" value="ATL49221.1"/>
    <property type="molecule type" value="Genomic_DNA"/>
</dbReference>
<evidence type="ECO:0008006" key="14">
    <source>
        <dbReference type="Google" id="ProtNLM"/>
    </source>
</evidence>
<evidence type="ECO:0000256" key="6">
    <source>
        <dbReference type="ARBA" id="ARBA00023136"/>
    </source>
</evidence>
<dbReference type="Proteomes" id="UP000220133">
    <property type="component" value="Chromosome"/>
</dbReference>
<dbReference type="InterPro" id="IPR037066">
    <property type="entry name" value="Plug_dom_sf"/>
</dbReference>
<feature type="domain" description="TonB-dependent receptor-like beta-barrel" evidence="10">
    <location>
        <begin position="600"/>
        <end position="1144"/>
    </location>
</feature>
<dbReference type="InterPro" id="IPR000531">
    <property type="entry name" value="Beta-barrel_TonB"/>
</dbReference>
<dbReference type="InterPro" id="IPR008969">
    <property type="entry name" value="CarboxyPept-like_regulatory"/>
</dbReference>
<evidence type="ECO:0000313" key="13">
    <source>
        <dbReference type="Proteomes" id="UP000220133"/>
    </source>
</evidence>